<dbReference type="InterPro" id="IPR033116">
    <property type="entry name" value="TRYPSIN_SER"/>
</dbReference>
<dbReference type="PANTHER" id="PTHR24253:SF180">
    <property type="entry name" value="PROSTASIN"/>
    <property type="match status" value="1"/>
</dbReference>
<keyword evidence="7" id="KW-1185">Reference proteome</keyword>
<evidence type="ECO:0000313" key="6">
    <source>
        <dbReference type="EMBL" id="KAG8538886.1"/>
    </source>
</evidence>
<dbReference type="PROSITE" id="PS00134">
    <property type="entry name" value="TRYPSIN_HIS"/>
    <property type="match status" value="1"/>
</dbReference>
<dbReference type="EMBL" id="WNYA01017894">
    <property type="protein sequence ID" value="KAG8538877.1"/>
    <property type="molecule type" value="Genomic_DNA"/>
</dbReference>
<keyword evidence="3" id="KW-1133">Transmembrane helix</keyword>
<dbReference type="PROSITE" id="PS00135">
    <property type="entry name" value="TRYPSIN_SER"/>
    <property type="match status" value="1"/>
</dbReference>
<evidence type="ECO:0000256" key="1">
    <source>
        <dbReference type="ARBA" id="ARBA00023157"/>
    </source>
</evidence>
<proteinExistence type="predicted"/>
<protein>
    <recommendedName>
        <fullName evidence="4">Peptidase S1 domain-containing protein</fullName>
    </recommendedName>
</protein>
<dbReference type="Pfam" id="PF00089">
    <property type="entry name" value="Trypsin"/>
    <property type="match status" value="1"/>
</dbReference>
<keyword evidence="2" id="KW-0378">Hydrolase</keyword>
<feature type="transmembrane region" description="Helical" evidence="3">
    <location>
        <begin position="271"/>
        <end position="288"/>
    </location>
</feature>
<evidence type="ECO:0000313" key="5">
    <source>
        <dbReference type="EMBL" id="KAG8538877.1"/>
    </source>
</evidence>
<accession>A0AAV6YUQ7</accession>
<dbReference type="EMBL" id="WNYA01017831">
    <property type="protein sequence ID" value="KAG8538886.1"/>
    <property type="molecule type" value="Genomic_DNA"/>
</dbReference>
<evidence type="ECO:0000259" key="4">
    <source>
        <dbReference type="PROSITE" id="PS50240"/>
    </source>
</evidence>
<dbReference type="GO" id="GO:0006508">
    <property type="term" value="P:proteolysis"/>
    <property type="evidence" value="ECO:0007669"/>
    <property type="project" value="UniProtKB-KW"/>
</dbReference>
<dbReference type="InterPro" id="IPR043504">
    <property type="entry name" value="Peptidase_S1_PA_chymotrypsin"/>
</dbReference>
<evidence type="ECO:0000256" key="2">
    <source>
        <dbReference type="RuleBase" id="RU363034"/>
    </source>
</evidence>
<dbReference type="FunFam" id="2.40.10.10:FF:000039">
    <property type="entry name" value="Brain-specific serine protease 4"/>
    <property type="match status" value="1"/>
</dbReference>
<feature type="domain" description="Peptidase S1" evidence="4">
    <location>
        <begin position="1"/>
        <end position="242"/>
    </location>
</feature>
<dbReference type="GO" id="GO:0004252">
    <property type="term" value="F:serine-type endopeptidase activity"/>
    <property type="evidence" value="ECO:0007669"/>
    <property type="project" value="InterPro"/>
</dbReference>
<reference evidence="5" key="1">
    <citation type="thesis" date="2020" institute="ProQuest LLC" country="789 East Eisenhower Parkway, Ann Arbor, MI, USA">
        <title>Comparative Genomics and Chromosome Evolution.</title>
        <authorList>
            <person name="Mudd A.B."/>
        </authorList>
    </citation>
    <scope>NUCLEOTIDE SEQUENCE</scope>
    <source>
        <strain evidence="5">237g6f4</strain>
        <tissue evidence="5">Blood</tissue>
    </source>
</reference>
<keyword evidence="2" id="KW-0720">Serine protease</keyword>
<dbReference type="InterPro" id="IPR001254">
    <property type="entry name" value="Trypsin_dom"/>
</dbReference>
<evidence type="ECO:0000313" key="7">
    <source>
        <dbReference type="Proteomes" id="UP000824782"/>
    </source>
</evidence>
<dbReference type="Gene3D" id="2.40.10.10">
    <property type="entry name" value="Trypsin-like serine proteases"/>
    <property type="match status" value="2"/>
</dbReference>
<keyword evidence="1" id="KW-1015">Disulfide bond</keyword>
<organism evidence="5 7">
    <name type="scientific">Engystomops pustulosus</name>
    <name type="common">Tungara frog</name>
    <name type="synonym">Physalaemus pustulosus</name>
    <dbReference type="NCBI Taxonomy" id="76066"/>
    <lineage>
        <taxon>Eukaryota</taxon>
        <taxon>Metazoa</taxon>
        <taxon>Chordata</taxon>
        <taxon>Craniata</taxon>
        <taxon>Vertebrata</taxon>
        <taxon>Euteleostomi</taxon>
        <taxon>Amphibia</taxon>
        <taxon>Batrachia</taxon>
        <taxon>Anura</taxon>
        <taxon>Neobatrachia</taxon>
        <taxon>Hyloidea</taxon>
        <taxon>Leptodactylidae</taxon>
        <taxon>Leiuperinae</taxon>
        <taxon>Engystomops</taxon>
    </lineage>
</organism>
<comment type="caution">
    <text evidence="5">The sequence shown here is derived from an EMBL/GenBank/DDBJ whole genome shotgun (WGS) entry which is preliminary data.</text>
</comment>
<keyword evidence="3" id="KW-0472">Membrane</keyword>
<dbReference type="InterPro" id="IPR018114">
    <property type="entry name" value="TRYPSIN_HIS"/>
</dbReference>
<dbReference type="InterPro" id="IPR001314">
    <property type="entry name" value="Peptidase_S1A"/>
</dbReference>
<keyword evidence="3" id="KW-0812">Transmembrane</keyword>
<dbReference type="PRINTS" id="PR00722">
    <property type="entry name" value="CHYMOTRYPSIN"/>
</dbReference>
<sequence length="289" mass="31037">MGGENAQAGQWPWQASLRINGRHFCGGSLISAKWVVSAAHCITWEVTTSTLTVHLGCYKISVPNSQEISVTVKQIIKNPSYTAIGSVGDISLIELADNVTFTPYILPVCLPTANVVFPMGLMCWVTGWGNTKYGVSLTSPQTLQEAQVPLISRETCDGLYHLQSDIVNTTAIILRDMICAGYKAGGTDSCQGDSGGPLVCSEKGQWFVAGLVSWGDGCGKVNRPGIYTQVISYTDWIRANAQDSEENILNVTFTGAVNRLAYLSRGATSRAVSFPYVMIGLSIVALLIT</sequence>
<name>A0AAV6YUQ7_ENGPU</name>
<dbReference type="AlphaFoldDB" id="A0AAV6YUQ7"/>
<keyword evidence="2" id="KW-0645">Protease</keyword>
<gene>
    <name evidence="6" type="ORF">GDO81_021838</name>
    <name evidence="5" type="ORF">GDO81_021847</name>
</gene>
<dbReference type="InterPro" id="IPR009003">
    <property type="entry name" value="Peptidase_S1_PA"/>
</dbReference>
<dbReference type="EMBL" id="WNYA01017831">
    <property type="protein sequence ID" value="KAG8538887.1"/>
    <property type="molecule type" value="Genomic_DNA"/>
</dbReference>
<dbReference type="SMART" id="SM00020">
    <property type="entry name" value="Tryp_SPc"/>
    <property type="match status" value="1"/>
</dbReference>
<dbReference type="SUPFAM" id="SSF50494">
    <property type="entry name" value="Trypsin-like serine proteases"/>
    <property type="match status" value="1"/>
</dbReference>
<evidence type="ECO:0000256" key="3">
    <source>
        <dbReference type="SAM" id="Phobius"/>
    </source>
</evidence>
<dbReference type="CDD" id="cd00190">
    <property type="entry name" value="Tryp_SPc"/>
    <property type="match status" value="1"/>
</dbReference>
<dbReference type="PROSITE" id="PS50240">
    <property type="entry name" value="TRYPSIN_DOM"/>
    <property type="match status" value="1"/>
</dbReference>
<dbReference type="PANTHER" id="PTHR24253">
    <property type="entry name" value="TRANSMEMBRANE PROTEASE SERINE"/>
    <property type="match status" value="1"/>
</dbReference>
<dbReference type="Proteomes" id="UP000824782">
    <property type="component" value="Unassembled WGS sequence"/>
</dbReference>